<reference evidence="2 3" key="1">
    <citation type="submission" date="2018-07" db="EMBL/GenBank/DDBJ databases">
        <title>Lottiidibacillus patelloidae gen. nov., sp. nov., isolated from the intestinal tract of a marine limpet and the reclassification of B. taeanensis BH030017T, B. algicola KMM 3737T and B. hwajinpoensis SW-72T as genus Lottiidibacillus.</title>
        <authorList>
            <person name="Liu R."/>
            <person name="Huang Z."/>
        </authorList>
    </citation>
    <scope>NUCLEOTIDE SEQUENCE [LARGE SCALE GENOMIC DNA]</scope>
    <source>
        <strain evidence="2 3">BH030017</strain>
    </source>
</reference>
<comment type="caution">
    <text evidence="2">The sequence shown here is derived from an EMBL/GenBank/DDBJ whole genome shotgun (WGS) entry which is preliminary data.</text>
</comment>
<gene>
    <name evidence="2" type="ORF">DS031_21230</name>
</gene>
<feature type="transmembrane region" description="Helical" evidence="1">
    <location>
        <begin position="466"/>
        <end position="484"/>
    </location>
</feature>
<dbReference type="RefSeq" id="WP_113808200.1">
    <property type="nucleotide sequence ID" value="NZ_QOCW01000033.1"/>
</dbReference>
<dbReference type="Pfam" id="PF18949">
    <property type="entry name" value="DUF5693"/>
    <property type="match status" value="1"/>
</dbReference>
<feature type="transmembrane region" description="Helical" evidence="1">
    <location>
        <begin position="348"/>
        <end position="367"/>
    </location>
</feature>
<dbReference type="AlphaFoldDB" id="A0A366XR44"/>
<sequence>MKKSLIVLLLISFVLTVPLISERVKTEWQNNTYEITVPYEEAEALMNEGLNKDNVFTSLKEAGVQSLSLTPETLWTLQEKGVLLLSSKKDIRMFFALTGENIDPNSFPEEEGVFFQVVDEQHPLLENVYKIFGEQLTEIQTKQTTLYFVEEGEGSIINKPLGFDPTSLNTIKDYGFMLVARISNDIDSSNQFIVEEEMLNFPPFANKILFTGEEVLGFDSEKLRDMREVIQNAEKFKNSGYSFLMIEFANQKGDLSFAHTMDENIIRLFSTDADNSSSNQEKLIRAVKERNIRNLYIHIYDMQSSIGDLDEAKGILKDSSTFISNVKNEMPSTFHLGNAEPFAAMKDYSWARIAAIVGVIAFIGLATQALMPKLALPAVLLLSMAAAGLYIVSFSLLMKGFALAVSLTAAVYAVLSARNIQQKWSSLFLHYIKAAGIALLGAWFISALLYGNDFLVKIDEFRGVKLLYVLPIVVTALYVVIPFFKADQIETLVLALYRKTVKYGHLFLIGLIGVVLYYYVSRSGNDAVVSGLELQIRQTLENILYVRPRTKEFLIGFPLFVVALYVSAKTKNGRLLFIPSVIGFLSLVNTFTHLHIPLYVSLLRSFYSLFFGFIIGAVLIVLYKRLSKYAEKAIVRWKE</sequence>
<evidence type="ECO:0000313" key="3">
    <source>
        <dbReference type="Proteomes" id="UP000253314"/>
    </source>
</evidence>
<protein>
    <submittedName>
        <fullName evidence="2">Uncharacterized protein</fullName>
    </submittedName>
</protein>
<proteinExistence type="predicted"/>
<dbReference type="OrthoDB" id="3805529at2"/>
<feature type="transmembrane region" description="Helical" evidence="1">
    <location>
        <begin position="504"/>
        <end position="520"/>
    </location>
</feature>
<feature type="transmembrane region" description="Helical" evidence="1">
    <location>
        <begin position="553"/>
        <end position="568"/>
    </location>
</feature>
<dbReference type="EMBL" id="QOCW01000033">
    <property type="protein sequence ID" value="RBW67595.1"/>
    <property type="molecule type" value="Genomic_DNA"/>
</dbReference>
<dbReference type="InterPro" id="IPR043748">
    <property type="entry name" value="DUF5693"/>
</dbReference>
<organism evidence="2 3">
    <name type="scientific">Bacillus taeanensis</name>
    <dbReference type="NCBI Taxonomy" id="273032"/>
    <lineage>
        <taxon>Bacteria</taxon>
        <taxon>Bacillati</taxon>
        <taxon>Bacillota</taxon>
        <taxon>Bacilli</taxon>
        <taxon>Bacillales</taxon>
        <taxon>Bacillaceae</taxon>
        <taxon>Bacillus</taxon>
    </lineage>
</organism>
<feature type="transmembrane region" description="Helical" evidence="1">
    <location>
        <begin position="575"/>
        <end position="596"/>
    </location>
</feature>
<keyword evidence="1" id="KW-0812">Transmembrane</keyword>
<keyword evidence="3" id="KW-1185">Reference proteome</keyword>
<accession>A0A366XR44</accession>
<feature type="transmembrane region" description="Helical" evidence="1">
    <location>
        <begin position="602"/>
        <end position="623"/>
    </location>
</feature>
<evidence type="ECO:0000256" key="1">
    <source>
        <dbReference type="SAM" id="Phobius"/>
    </source>
</evidence>
<name>A0A366XR44_9BACI</name>
<keyword evidence="1" id="KW-1133">Transmembrane helix</keyword>
<dbReference type="Proteomes" id="UP000253314">
    <property type="component" value="Unassembled WGS sequence"/>
</dbReference>
<evidence type="ECO:0000313" key="2">
    <source>
        <dbReference type="EMBL" id="RBW67595.1"/>
    </source>
</evidence>
<keyword evidence="1" id="KW-0472">Membrane</keyword>
<feature type="transmembrane region" description="Helical" evidence="1">
    <location>
        <begin position="427"/>
        <end position="446"/>
    </location>
</feature>